<keyword evidence="1" id="KW-0472">Membrane</keyword>
<gene>
    <name evidence="2" type="ORF">TW77_23410</name>
</gene>
<dbReference type="AlphaFoldDB" id="A0A0F4QB73"/>
<feature type="transmembrane region" description="Helical" evidence="1">
    <location>
        <begin position="86"/>
        <end position="112"/>
    </location>
</feature>
<dbReference type="PATRIC" id="fig|43658.5.peg.4959"/>
<name>A0A0F4QB73_9GAMM</name>
<keyword evidence="3" id="KW-1185">Reference proteome</keyword>
<organism evidence="2 3">
    <name type="scientific">Pseudoalteromonas rubra</name>
    <dbReference type="NCBI Taxonomy" id="43658"/>
    <lineage>
        <taxon>Bacteria</taxon>
        <taxon>Pseudomonadati</taxon>
        <taxon>Pseudomonadota</taxon>
        <taxon>Gammaproteobacteria</taxon>
        <taxon>Alteromonadales</taxon>
        <taxon>Pseudoalteromonadaceae</taxon>
        <taxon>Pseudoalteromonas</taxon>
    </lineage>
</organism>
<protein>
    <recommendedName>
        <fullName evidence="4">3-phosphoshikimate 1-carboxyvinyltransferase</fullName>
    </recommendedName>
</protein>
<keyword evidence="1" id="KW-0812">Transmembrane</keyword>
<reference evidence="2 3" key="1">
    <citation type="journal article" date="2015" name="BMC Genomics">
        <title>Genome mining reveals unlocked bioactive potential of marine Gram-negative bacteria.</title>
        <authorList>
            <person name="Machado H."/>
            <person name="Sonnenschein E.C."/>
            <person name="Melchiorsen J."/>
            <person name="Gram L."/>
        </authorList>
    </citation>
    <scope>NUCLEOTIDE SEQUENCE [LARGE SCALE GENOMIC DNA]</scope>
    <source>
        <strain evidence="2 3">S2471</strain>
    </source>
</reference>
<proteinExistence type="predicted"/>
<evidence type="ECO:0000313" key="2">
    <source>
        <dbReference type="EMBL" id="KJZ04564.1"/>
    </source>
</evidence>
<comment type="caution">
    <text evidence="2">The sequence shown here is derived from an EMBL/GenBank/DDBJ whole genome shotgun (WGS) entry which is preliminary data.</text>
</comment>
<accession>A0A0F4QB73</accession>
<dbReference type="EMBL" id="JXYA01000092">
    <property type="protein sequence ID" value="KJZ04564.1"/>
    <property type="molecule type" value="Genomic_DNA"/>
</dbReference>
<dbReference type="OrthoDB" id="6264467at2"/>
<evidence type="ECO:0000313" key="3">
    <source>
        <dbReference type="Proteomes" id="UP000033452"/>
    </source>
</evidence>
<keyword evidence="1" id="KW-1133">Transmembrane helix</keyword>
<evidence type="ECO:0008006" key="4">
    <source>
        <dbReference type="Google" id="ProtNLM"/>
    </source>
</evidence>
<dbReference type="Proteomes" id="UP000033452">
    <property type="component" value="Unassembled WGS sequence"/>
</dbReference>
<dbReference type="RefSeq" id="WP_046007388.1">
    <property type="nucleotide sequence ID" value="NZ_JXYA01000092.1"/>
</dbReference>
<sequence>MTQNRSNQEYTHVKQLLSKMDPEIAASFSYKQRKALHKAINTRGWNNHAIDFRPTLVMPFLPWSFYIVLLGGVNKRSLSNTERITAAIMFLISLLIVGVILVGVVLVVLYLLKSWLGIDIFADESLGLWDYFKTLFD</sequence>
<evidence type="ECO:0000256" key="1">
    <source>
        <dbReference type="SAM" id="Phobius"/>
    </source>
</evidence>